<evidence type="ECO:0000313" key="3">
    <source>
        <dbReference type="EMBL" id="AEH62058.1"/>
    </source>
</evidence>
<dbReference type="InterPro" id="IPR009061">
    <property type="entry name" value="DNA-bd_dom_put_sf"/>
</dbReference>
<dbReference type="Pfam" id="PF13411">
    <property type="entry name" value="MerR_1"/>
    <property type="match status" value="1"/>
</dbReference>
<dbReference type="PROSITE" id="PS50937">
    <property type="entry name" value="HTH_MERR_2"/>
    <property type="match status" value="1"/>
</dbReference>
<proteinExistence type="predicted"/>
<evidence type="ECO:0000313" key="4">
    <source>
        <dbReference type="Proteomes" id="UP000001494"/>
    </source>
</evidence>
<reference evidence="3 4" key="1">
    <citation type="journal article" date="2011" name="J. Bacteriol.">
        <title>Genome sequence of the ethanol-producing Zymomonas mobilis subsp. mobilis lectotype strain ATCC 10988.</title>
        <authorList>
            <person name="Pappas K.M."/>
            <person name="Kouvelis V.N."/>
            <person name="Saunders E."/>
            <person name="Brettin T.S."/>
            <person name="Bruce D."/>
            <person name="Detter C."/>
            <person name="Balakireva M."/>
            <person name="Han C.S."/>
            <person name="Savvakis G."/>
            <person name="Kyrpides N.C."/>
            <person name="Typas M.A."/>
        </authorList>
    </citation>
    <scope>NUCLEOTIDE SEQUENCE [LARGE SCALE GENOMIC DNA]</scope>
    <source>
        <strain evidence="4">ATCC 10988 / DSM 424 / CCUG 17860 / LMG 404 / NCIMB 8938 / NRRL B-806 / ZM1</strain>
    </source>
</reference>
<dbReference type="eggNOG" id="COG0789">
    <property type="taxonomic scope" value="Bacteria"/>
</dbReference>
<feature type="compositionally biased region" description="Basic residues" evidence="1">
    <location>
        <begin position="20"/>
        <end position="38"/>
    </location>
</feature>
<dbReference type="InterPro" id="IPR000551">
    <property type="entry name" value="MerR-type_HTH_dom"/>
</dbReference>
<dbReference type="HOGENOM" id="CLU_045945_4_1_5"/>
<name>A0A0H3FW54_ZYMMA</name>
<dbReference type="Proteomes" id="UP000001494">
    <property type="component" value="Chromosome"/>
</dbReference>
<dbReference type="OrthoDB" id="9810140at2"/>
<feature type="region of interest" description="Disordered" evidence="1">
    <location>
        <begin position="1"/>
        <end position="41"/>
    </location>
</feature>
<evidence type="ECO:0000256" key="1">
    <source>
        <dbReference type="SAM" id="MobiDB-lite"/>
    </source>
</evidence>
<accession>A0A0H3FW54</accession>
<gene>
    <name evidence="3" type="ordered locus">Zmob_0206</name>
</gene>
<dbReference type="EMBL" id="CP002850">
    <property type="protein sequence ID" value="AEH62058.1"/>
    <property type="molecule type" value="Genomic_DNA"/>
</dbReference>
<dbReference type="KEGG" id="zmm:Zmob_0206"/>
<evidence type="ECO:0000259" key="2">
    <source>
        <dbReference type="PROSITE" id="PS50937"/>
    </source>
</evidence>
<organism evidence="3 4">
    <name type="scientific">Zymomonas mobilis subsp. mobilis (strain ATCC 10988 / DSM 424 / LMG 404 / NCIMB 8938 / NRRL B-806 / ZM1)</name>
    <dbReference type="NCBI Taxonomy" id="555217"/>
    <lineage>
        <taxon>Bacteria</taxon>
        <taxon>Pseudomonadati</taxon>
        <taxon>Pseudomonadota</taxon>
        <taxon>Alphaproteobacteria</taxon>
        <taxon>Sphingomonadales</taxon>
        <taxon>Zymomonadaceae</taxon>
        <taxon>Zymomonas</taxon>
    </lineage>
</organism>
<sequence>MSDRDARPVNEDIRLEKPERKAHRRHTGISLSPRHKSHSKSDQALLTISELARELGVGSHILRYWETHFPDLRPLQRAGNRRYYRPDDVALARRINHLLNNEGYTVKGAVKYLSSEGQKDNKNASEAEESLIKAGICQQWQEELRSISSMLSDALTTE</sequence>
<dbReference type="GO" id="GO:0006355">
    <property type="term" value="P:regulation of DNA-templated transcription"/>
    <property type="evidence" value="ECO:0007669"/>
    <property type="project" value="InterPro"/>
</dbReference>
<protein>
    <submittedName>
        <fullName evidence="3">Transcriptional regulator, MerR family</fullName>
    </submittedName>
</protein>
<feature type="compositionally biased region" description="Basic and acidic residues" evidence="1">
    <location>
        <begin position="1"/>
        <end position="19"/>
    </location>
</feature>
<dbReference type="SMART" id="SM00422">
    <property type="entry name" value="HTH_MERR"/>
    <property type="match status" value="1"/>
</dbReference>
<dbReference type="Gene3D" id="1.10.1660.10">
    <property type="match status" value="1"/>
</dbReference>
<feature type="domain" description="HTH merR-type" evidence="2">
    <location>
        <begin position="45"/>
        <end position="115"/>
    </location>
</feature>
<dbReference type="SUPFAM" id="SSF46955">
    <property type="entry name" value="Putative DNA-binding domain"/>
    <property type="match status" value="1"/>
</dbReference>
<dbReference type="AlphaFoldDB" id="A0A0H3FW54"/>
<dbReference type="CDD" id="cd04765">
    <property type="entry name" value="HTH_MlrA-like_sg2"/>
    <property type="match status" value="1"/>
</dbReference>
<dbReference type="GO" id="GO:0003677">
    <property type="term" value="F:DNA binding"/>
    <property type="evidence" value="ECO:0007669"/>
    <property type="project" value="InterPro"/>
</dbReference>